<keyword evidence="8" id="KW-0460">Magnesium</keyword>
<feature type="active site" description="Nucleophile; Schiff-base intermediate with DNA; for 5'-dRP lyase activity" evidence="14">
    <location>
        <position position="228"/>
    </location>
</feature>
<evidence type="ECO:0000256" key="6">
    <source>
        <dbReference type="ARBA" id="ARBA00022723"/>
    </source>
</evidence>
<reference evidence="17 18" key="1">
    <citation type="journal article" date="2023" name="Elife">
        <title>Identification of key yeast species and microbe-microbe interactions impacting larval growth of Drosophila in the wild.</title>
        <authorList>
            <person name="Mure A."/>
            <person name="Sugiura Y."/>
            <person name="Maeda R."/>
            <person name="Honda K."/>
            <person name="Sakurai N."/>
            <person name="Takahashi Y."/>
            <person name="Watada M."/>
            <person name="Katoh T."/>
            <person name="Gotoh A."/>
            <person name="Gotoh Y."/>
            <person name="Taniguchi I."/>
            <person name="Nakamura K."/>
            <person name="Hayashi T."/>
            <person name="Katayama T."/>
            <person name="Uemura T."/>
            <person name="Hattori Y."/>
        </authorList>
    </citation>
    <scope>NUCLEOTIDE SEQUENCE [LARGE SCALE GENOMIC DNA]</scope>
    <source>
        <strain evidence="17 18">KH-74</strain>
    </source>
</reference>
<dbReference type="Pfam" id="PF14716">
    <property type="entry name" value="HHH_8"/>
    <property type="match status" value="1"/>
</dbReference>
<dbReference type="Gene3D" id="3.30.210.10">
    <property type="entry name" value="DNA polymerase, thumb domain"/>
    <property type="match status" value="1"/>
</dbReference>
<proteinExistence type="inferred from homology"/>
<dbReference type="Proteomes" id="UP001377567">
    <property type="component" value="Unassembled WGS sequence"/>
</dbReference>
<dbReference type="InterPro" id="IPR027421">
    <property type="entry name" value="DNA_pol_lamdba_lyase_dom_sf"/>
</dbReference>
<dbReference type="InterPro" id="IPR029398">
    <property type="entry name" value="PolB_thumb"/>
</dbReference>
<evidence type="ECO:0000256" key="3">
    <source>
        <dbReference type="ARBA" id="ARBA00022490"/>
    </source>
</evidence>
<dbReference type="SMART" id="SM00483">
    <property type="entry name" value="POLXc"/>
    <property type="match status" value="1"/>
</dbReference>
<dbReference type="EMBL" id="BTGD01000003">
    <property type="protein sequence ID" value="GMM54938.1"/>
    <property type="molecule type" value="Genomic_DNA"/>
</dbReference>
<accession>A0AAV5RUM8</accession>
<feature type="domain" description="DNA-directed DNA polymerase X" evidence="16">
    <location>
        <begin position="165"/>
        <end position="548"/>
    </location>
</feature>
<protein>
    <recommendedName>
        <fullName evidence="15">DNA polymerase</fullName>
        <ecNumber evidence="15">2.7.7.7</ecNumber>
    </recommendedName>
</protein>
<keyword evidence="5 15" id="KW-0548">Nucleotidyltransferase</keyword>
<evidence type="ECO:0000313" key="17">
    <source>
        <dbReference type="EMBL" id="GMM54938.1"/>
    </source>
</evidence>
<dbReference type="GO" id="GO:0003677">
    <property type="term" value="F:DNA binding"/>
    <property type="evidence" value="ECO:0007669"/>
    <property type="project" value="UniProtKB-UniRule"/>
</dbReference>
<keyword evidence="11 15" id="KW-0234">DNA repair</keyword>
<dbReference type="Pfam" id="PF14792">
    <property type="entry name" value="DNA_pol_B_palm"/>
    <property type="match status" value="1"/>
</dbReference>
<dbReference type="AlphaFoldDB" id="A0AAV5RUM8"/>
<dbReference type="Pfam" id="PF14791">
    <property type="entry name" value="DNA_pol_B_thumb"/>
    <property type="match status" value="1"/>
</dbReference>
<comment type="similarity">
    <text evidence="15">Belongs to the DNA polymerase type-X family.</text>
</comment>
<organism evidence="17 18">
    <name type="scientific">Maudiozyma humilis</name>
    <name type="common">Sour dough yeast</name>
    <name type="synonym">Kazachstania humilis</name>
    <dbReference type="NCBI Taxonomy" id="51915"/>
    <lineage>
        <taxon>Eukaryota</taxon>
        <taxon>Fungi</taxon>
        <taxon>Dikarya</taxon>
        <taxon>Ascomycota</taxon>
        <taxon>Saccharomycotina</taxon>
        <taxon>Saccharomycetes</taxon>
        <taxon>Saccharomycetales</taxon>
        <taxon>Saccharomycetaceae</taxon>
        <taxon>Maudiozyma</taxon>
    </lineage>
</organism>
<dbReference type="EC" id="2.7.7.7" evidence="15"/>
<evidence type="ECO:0000256" key="5">
    <source>
        <dbReference type="ARBA" id="ARBA00022695"/>
    </source>
</evidence>
<dbReference type="PANTHER" id="PTHR11276:SF42">
    <property type="entry name" value="DNA POLYMERASE BETA"/>
    <property type="match status" value="1"/>
</dbReference>
<comment type="caution">
    <text evidence="17">The sequence shown here is derived from an EMBL/GenBank/DDBJ whole genome shotgun (WGS) entry which is preliminary data.</text>
</comment>
<dbReference type="CDD" id="cd00141">
    <property type="entry name" value="NT_POLXc"/>
    <property type="match status" value="1"/>
</dbReference>
<dbReference type="InterPro" id="IPR028207">
    <property type="entry name" value="DNA_pol_B_palm_palm"/>
</dbReference>
<dbReference type="SUPFAM" id="SSF47802">
    <property type="entry name" value="DNA polymerase beta, N-terminal domain-like"/>
    <property type="match status" value="1"/>
</dbReference>
<dbReference type="PANTHER" id="PTHR11276">
    <property type="entry name" value="DNA POLYMERASE TYPE-X FAMILY MEMBER"/>
    <property type="match status" value="1"/>
</dbReference>
<dbReference type="InterPro" id="IPR018944">
    <property type="entry name" value="DNA_pol_lambd_fingers_domain"/>
</dbReference>
<evidence type="ECO:0000256" key="2">
    <source>
        <dbReference type="ARBA" id="ARBA00004123"/>
    </source>
</evidence>
<evidence type="ECO:0000256" key="12">
    <source>
        <dbReference type="ARBA" id="ARBA00023242"/>
    </source>
</evidence>
<evidence type="ECO:0000256" key="7">
    <source>
        <dbReference type="ARBA" id="ARBA00022763"/>
    </source>
</evidence>
<dbReference type="SUPFAM" id="SSF81585">
    <property type="entry name" value="PsbU/PolX domain-like"/>
    <property type="match status" value="1"/>
</dbReference>
<dbReference type="InterPro" id="IPR002054">
    <property type="entry name" value="DNA-dir_DNA_pol_X"/>
</dbReference>
<keyword evidence="7 15" id="KW-0227">DNA damage</keyword>
<keyword evidence="4 15" id="KW-0808">Transferase</keyword>
<name>A0AAV5RUM8_MAUHU</name>
<dbReference type="GO" id="GO:0006284">
    <property type="term" value="P:base-excision repair"/>
    <property type="evidence" value="ECO:0007669"/>
    <property type="project" value="TreeGrafter"/>
</dbReference>
<evidence type="ECO:0000256" key="1">
    <source>
        <dbReference type="ARBA" id="ARBA00001946"/>
    </source>
</evidence>
<dbReference type="InterPro" id="IPR037160">
    <property type="entry name" value="DNA_Pol_thumb_sf"/>
</dbReference>
<dbReference type="PRINTS" id="PR00869">
    <property type="entry name" value="DNAPOLX"/>
</dbReference>
<dbReference type="InterPro" id="IPR010996">
    <property type="entry name" value="HHH_MUS81"/>
</dbReference>
<evidence type="ECO:0000259" key="16">
    <source>
        <dbReference type="SMART" id="SM00483"/>
    </source>
</evidence>
<keyword evidence="10" id="KW-0238">DNA-binding</keyword>
<evidence type="ECO:0000256" key="15">
    <source>
        <dbReference type="RuleBase" id="RU366014"/>
    </source>
</evidence>
<evidence type="ECO:0000256" key="11">
    <source>
        <dbReference type="ARBA" id="ARBA00023204"/>
    </source>
</evidence>
<comment type="catalytic activity">
    <reaction evidence="13 15">
        <text>DNA(n) + a 2'-deoxyribonucleoside 5'-triphosphate = DNA(n+1) + diphosphate</text>
        <dbReference type="Rhea" id="RHEA:22508"/>
        <dbReference type="Rhea" id="RHEA-COMP:17339"/>
        <dbReference type="Rhea" id="RHEA-COMP:17340"/>
        <dbReference type="ChEBI" id="CHEBI:33019"/>
        <dbReference type="ChEBI" id="CHEBI:61560"/>
        <dbReference type="ChEBI" id="CHEBI:173112"/>
        <dbReference type="EC" id="2.7.7.7"/>
    </reaction>
</comment>
<dbReference type="GO" id="GO:0046872">
    <property type="term" value="F:metal ion binding"/>
    <property type="evidence" value="ECO:0007669"/>
    <property type="project" value="UniProtKB-UniRule"/>
</dbReference>
<dbReference type="Gene3D" id="1.10.150.110">
    <property type="entry name" value="DNA polymerase beta, N-terminal domain-like"/>
    <property type="match status" value="1"/>
</dbReference>
<evidence type="ECO:0000256" key="4">
    <source>
        <dbReference type="ARBA" id="ARBA00022679"/>
    </source>
</evidence>
<evidence type="ECO:0000256" key="8">
    <source>
        <dbReference type="ARBA" id="ARBA00022842"/>
    </source>
</evidence>
<sequence>MLFSKVSFIILPTRDLPSVGFVEDLIVAHGGKIVDQTKDINWATIVLINDPFIDIKNKTLINADIFNLEVPANYSVTLDLMDRYNLPCIPLSYIGRWVAGEKLDVSSMPTMFELTEHDDSNEDVISIQSGKTNDGSSSCDTVLEEHVDSTENCEPNGVKSGHSLDGYNENIIEALDMLFRRYEAVGDIYRARSYKLAKQAIEQCHYPIISGTQAQADLEHVGPSIGKKIQEIIDTGQLKGLNKMDSTNQRSDYFMRCYSVGSTIAQKWNSLNVNNFQDVVERYPSEIQNCWKIMLGWAFYEDWSKRIPRLEVKAHFNIVNDVLAKISGEYTAEVLGSYVRGKETCGDIDILIYATDCNDIRQLSRVLKILVLKLFENGYIQCYLQSDTDIMNSNIPLLRDLYSSCKLSLPKSLITEPVSKILVRKSFLGVKLPKAEYKRCYSNEINRNYSKLHQEDVRVSRSAKNSPQCPPCRRLDLFTCKWKELGAARLHYTGSGEFNRWLRLRAISMGFMLTQHGLFKNGTLLESFSENKIFEHLGLKTIPNEDRNEGPWKNMFEL</sequence>
<keyword evidence="3" id="KW-0963">Cytoplasm</keyword>
<dbReference type="GO" id="GO:0003887">
    <property type="term" value="F:DNA-directed DNA polymerase activity"/>
    <property type="evidence" value="ECO:0007669"/>
    <property type="project" value="UniProtKB-UniRule"/>
</dbReference>
<comment type="function">
    <text evidence="15">DNA polymerase that functions in several pathways of DNA repair. Involved in base excision repair (BER) responsible for repair of lesions that give rise to abasic (AP) sites in DNA. Also contributes to DNA double-strand break repair by non-homologous end joining and homologous recombination. Has both template-dependent and template-independent (terminal transferase) DNA polymerase activities. Has also a 5'-deoxyribose-5-phosphate lyase (dRP lyase) activity.</text>
</comment>
<dbReference type="PRINTS" id="PR00870">
    <property type="entry name" value="DNAPOLXBETA"/>
</dbReference>
<comment type="subcellular location">
    <subcellularLocation>
        <location evidence="2 15">Nucleus</location>
    </subcellularLocation>
</comment>
<dbReference type="InterPro" id="IPR002008">
    <property type="entry name" value="DNA_pol_X_beta-like"/>
</dbReference>
<keyword evidence="12 15" id="KW-0539">Nucleus</keyword>
<dbReference type="InterPro" id="IPR043519">
    <property type="entry name" value="NT_sf"/>
</dbReference>
<keyword evidence="18" id="KW-1185">Reference proteome</keyword>
<dbReference type="GO" id="GO:0005634">
    <property type="term" value="C:nucleus"/>
    <property type="evidence" value="ECO:0007669"/>
    <property type="project" value="UniProtKB-SubCell"/>
</dbReference>
<dbReference type="InterPro" id="IPR022312">
    <property type="entry name" value="DNA_pol_X"/>
</dbReference>
<dbReference type="GO" id="GO:0006303">
    <property type="term" value="P:double-strand break repair via nonhomologous end joining"/>
    <property type="evidence" value="ECO:0007669"/>
    <property type="project" value="TreeGrafter"/>
</dbReference>
<evidence type="ECO:0000256" key="14">
    <source>
        <dbReference type="PIRSR" id="PIRSR622312-50"/>
    </source>
</evidence>
<dbReference type="Pfam" id="PF10391">
    <property type="entry name" value="DNA_pol_lambd_f"/>
    <property type="match status" value="1"/>
</dbReference>
<comment type="cofactor">
    <cofactor evidence="1">
        <name>Mg(2+)</name>
        <dbReference type="ChEBI" id="CHEBI:18420"/>
    </cofactor>
</comment>
<gene>
    <name evidence="17" type="ORF">DAKH74_015540</name>
</gene>
<keyword evidence="6" id="KW-0479">Metal-binding</keyword>
<keyword evidence="9 15" id="KW-0239">DNA-directed DNA polymerase</keyword>
<evidence type="ECO:0000313" key="18">
    <source>
        <dbReference type="Proteomes" id="UP001377567"/>
    </source>
</evidence>
<evidence type="ECO:0000256" key="10">
    <source>
        <dbReference type="ARBA" id="ARBA00023125"/>
    </source>
</evidence>
<evidence type="ECO:0000256" key="13">
    <source>
        <dbReference type="ARBA" id="ARBA00049244"/>
    </source>
</evidence>
<evidence type="ECO:0000256" key="9">
    <source>
        <dbReference type="ARBA" id="ARBA00022932"/>
    </source>
</evidence>
<dbReference type="SUPFAM" id="SSF81301">
    <property type="entry name" value="Nucleotidyltransferase"/>
    <property type="match status" value="1"/>
</dbReference>
<dbReference type="Gene3D" id="3.30.460.10">
    <property type="entry name" value="Beta Polymerase, domain 2"/>
    <property type="match status" value="1"/>
</dbReference>